<evidence type="ECO:0000256" key="2">
    <source>
        <dbReference type="ARBA" id="ARBA00023015"/>
    </source>
</evidence>
<reference evidence="6 7" key="1">
    <citation type="journal article" date="2017" name="Water Res.">
        <title>Comammox in drinking water systems.</title>
        <authorList>
            <person name="Wang Y."/>
            <person name="Ma L."/>
            <person name="Mao Y."/>
            <person name="Jiang X."/>
            <person name="Xia Y."/>
            <person name="Yu K."/>
            <person name="Li B."/>
            <person name="Zhang T."/>
        </authorList>
    </citation>
    <scope>NUCLEOTIDE SEQUENCE [LARGE SCALE GENOMIC DNA]</scope>
    <source>
        <strain evidence="6">SG_bin8</strain>
    </source>
</reference>
<dbReference type="InterPro" id="IPR036388">
    <property type="entry name" value="WH-like_DNA-bd_sf"/>
</dbReference>
<dbReference type="GO" id="GO:0043565">
    <property type="term" value="F:sequence-specific DNA binding"/>
    <property type="evidence" value="ECO:0007669"/>
    <property type="project" value="TreeGrafter"/>
</dbReference>
<protein>
    <submittedName>
        <fullName evidence="6">Transcriptional regulator</fullName>
    </submittedName>
</protein>
<evidence type="ECO:0000256" key="3">
    <source>
        <dbReference type="ARBA" id="ARBA00023125"/>
    </source>
</evidence>
<dbReference type="AlphaFoldDB" id="A0A1W9I0U7"/>
<dbReference type="CDD" id="cd08422">
    <property type="entry name" value="PBP2_CrgA_like"/>
    <property type="match status" value="1"/>
</dbReference>
<sequence length="301" mass="32444">MDRLACDRMFVAVAEAGSFARAATRLATSPAQASKLVARLEADLGTRLLDRTTRSLSLTDAGRGYLDRIKGLLDEFDALDTAMREATSEPAGRLRITAPLAYGSMRLTPALLALAQTYPRLALDISFSDRIVHLVEEGFDAAIRIGDTGDTSLIARKLAEMTITVVAAPAYLASAAMITTPGDLVHHPCIIDSNFRSPLNWSFRDPRNRKGFAVEVAGRLRFSQAEACVEAARRGFGIARVPGFVAEGAIRQGDVVALLTNYAPAALPVNILYPPGRYIARKLRVSIDYLVAALGQSVGRE</sequence>
<keyword evidence="4" id="KW-0804">Transcription</keyword>
<comment type="caution">
    <text evidence="6">The sequence shown here is derived from an EMBL/GenBank/DDBJ whole genome shotgun (WGS) entry which is preliminary data.</text>
</comment>
<dbReference type="Pfam" id="PF03466">
    <property type="entry name" value="LysR_substrate"/>
    <property type="match status" value="1"/>
</dbReference>
<dbReference type="InterPro" id="IPR036390">
    <property type="entry name" value="WH_DNA-bd_sf"/>
</dbReference>
<keyword evidence="3" id="KW-0238">DNA-binding</keyword>
<name>A0A1W9I0U7_9HYPH</name>
<evidence type="ECO:0000313" key="6">
    <source>
        <dbReference type="EMBL" id="OQW53182.1"/>
    </source>
</evidence>
<evidence type="ECO:0000256" key="4">
    <source>
        <dbReference type="ARBA" id="ARBA00023163"/>
    </source>
</evidence>
<feature type="domain" description="HTH lysR-type" evidence="5">
    <location>
        <begin position="1"/>
        <end position="59"/>
    </location>
</feature>
<dbReference type="Proteomes" id="UP000192872">
    <property type="component" value="Unassembled WGS sequence"/>
</dbReference>
<dbReference type="Gene3D" id="1.10.10.10">
    <property type="entry name" value="Winged helix-like DNA-binding domain superfamily/Winged helix DNA-binding domain"/>
    <property type="match status" value="1"/>
</dbReference>
<dbReference type="PROSITE" id="PS50931">
    <property type="entry name" value="HTH_LYSR"/>
    <property type="match status" value="1"/>
</dbReference>
<dbReference type="GO" id="GO:0006351">
    <property type="term" value="P:DNA-templated transcription"/>
    <property type="evidence" value="ECO:0007669"/>
    <property type="project" value="TreeGrafter"/>
</dbReference>
<dbReference type="FunFam" id="1.10.10.10:FF:000001">
    <property type="entry name" value="LysR family transcriptional regulator"/>
    <property type="match status" value="1"/>
</dbReference>
<organism evidence="6 7">
    <name type="scientific">Candidatus Raskinella chloraquaticus</name>
    <dbReference type="NCBI Taxonomy" id="1951219"/>
    <lineage>
        <taxon>Bacteria</taxon>
        <taxon>Pseudomonadati</taxon>
        <taxon>Pseudomonadota</taxon>
        <taxon>Alphaproteobacteria</taxon>
        <taxon>Hyphomicrobiales</taxon>
        <taxon>Phreatobacteraceae</taxon>
        <taxon>Candidatus Raskinella</taxon>
    </lineage>
</organism>
<dbReference type="PANTHER" id="PTHR30537:SF5">
    <property type="entry name" value="HTH-TYPE TRANSCRIPTIONAL ACTIVATOR TTDR-RELATED"/>
    <property type="match status" value="1"/>
</dbReference>
<dbReference type="Gene3D" id="3.40.190.290">
    <property type="match status" value="1"/>
</dbReference>
<dbReference type="InterPro" id="IPR000847">
    <property type="entry name" value="LysR_HTH_N"/>
</dbReference>
<dbReference type="STRING" id="1827387.A4S15_05240"/>
<dbReference type="SUPFAM" id="SSF46785">
    <property type="entry name" value="Winged helix' DNA-binding domain"/>
    <property type="match status" value="1"/>
</dbReference>
<dbReference type="SUPFAM" id="SSF53850">
    <property type="entry name" value="Periplasmic binding protein-like II"/>
    <property type="match status" value="1"/>
</dbReference>
<proteinExistence type="inferred from homology"/>
<dbReference type="InterPro" id="IPR005119">
    <property type="entry name" value="LysR_subst-bd"/>
</dbReference>
<dbReference type="InterPro" id="IPR058163">
    <property type="entry name" value="LysR-type_TF_proteobact-type"/>
</dbReference>
<comment type="similarity">
    <text evidence="1">Belongs to the LysR transcriptional regulatory family.</text>
</comment>
<dbReference type="EMBL" id="LWDL01000010">
    <property type="protein sequence ID" value="OQW53182.1"/>
    <property type="molecule type" value="Genomic_DNA"/>
</dbReference>
<dbReference type="RefSeq" id="WP_376800982.1">
    <property type="nucleotide sequence ID" value="NZ_DBNB01000038.1"/>
</dbReference>
<accession>A0A1W9I0U7</accession>
<evidence type="ECO:0000313" key="7">
    <source>
        <dbReference type="Proteomes" id="UP000192872"/>
    </source>
</evidence>
<dbReference type="GO" id="GO:0003700">
    <property type="term" value="F:DNA-binding transcription factor activity"/>
    <property type="evidence" value="ECO:0007669"/>
    <property type="project" value="InterPro"/>
</dbReference>
<evidence type="ECO:0000256" key="1">
    <source>
        <dbReference type="ARBA" id="ARBA00009437"/>
    </source>
</evidence>
<keyword evidence="2" id="KW-0805">Transcription regulation</keyword>
<dbReference type="PANTHER" id="PTHR30537">
    <property type="entry name" value="HTH-TYPE TRANSCRIPTIONAL REGULATOR"/>
    <property type="match status" value="1"/>
</dbReference>
<evidence type="ECO:0000259" key="5">
    <source>
        <dbReference type="PROSITE" id="PS50931"/>
    </source>
</evidence>
<gene>
    <name evidence="6" type="ORF">A4S15_05240</name>
</gene>
<dbReference type="Pfam" id="PF00126">
    <property type="entry name" value="HTH_1"/>
    <property type="match status" value="1"/>
</dbReference>